<reference evidence="2 3" key="1">
    <citation type="submission" date="2017-04" db="EMBL/GenBank/DDBJ databases">
        <authorList>
            <person name="Afonso C.L."/>
            <person name="Miller P.J."/>
            <person name="Scott M.A."/>
            <person name="Spackman E."/>
            <person name="Goraichik I."/>
            <person name="Dimitrov K.M."/>
            <person name="Suarez D.L."/>
            <person name="Swayne D.E."/>
        </authorList>
    </citation>
    <scope>NUCLEOTIDE SEQUENCE [LARGE SCALE GENOMIC DNA]</scope>
    <source>
        <strain evidence="2 3">DSM 22418</strain>
    </source>
</reference>
<sequence>MNLGKNVYNLLKRQAAVYVDGLGTFRRNRTAAVYDEQRHVYLPPISYIDFDRGATDGYDFIQYIQQLSELDRSTAEHLVSQAVTQIQRHINEEGQVKLDDLGYLVSYGDGYVFKPLDLSGFHLEAVSALPQQGNIEKIRENTEVPPAEDNPAVAEEPAEVESYAGTEPEVTATTIAPEGQNESPEIETREGVEEQIAEEEIKPLEEIVEEEPRKSNNSIWYIVLVVVALGIMAALYLANKNTFAPKELEVVDTIPVIKDTVDSAALHLVPDSLSAIQADSTVTDTVVVALEKEVVQENRKANHEWQIVIGTHRTLAQAYEQAESYNKAGYPKVHVVPSNLAKNKKKVIWDSYETKAQADSALVYVQKHIIKDAWPDKIGK</sequence>
<proteinExistence type="predicted"/>
<evidence type="ECO:0000256" key="1">
    <source>
        <dbReference type="SAM" id="Phobius"/>
    </source>
</evidence>
<protein>
    <submittedName>
        <fullName evidence="2">Uncharacterized protein</fullName>
    </submittedName>
</protein>
<accession>A0A1X7KN24</accession>
<dbReference type="EMBL" id="FXAU01000006">
    <property type="protein sequence ID" value="SMG42894.1"/>
    <property type="molecule type" value="Genomic_DNA"/>
</dbReference>
<name>A0A1X7KN24_9SPHI</name>
<keyword evidence="1" id="KW-0472">Membrane</keyword>
<gene>
    <name evidence="2" type="ORF">SAMN05660862_3050</name>
</gene>
<keyword evidence="3" id="KW-1185">Reference proteome</keyword>
<dbReference type="STRING" id="561061.SAMN05660862_3050"/>
<evidence type="ECO:0000313" key="3">
    <source>
        <dbReference type="Proteomes" id="UP000192980"/>
    </source>
</evidence>
<keyword evidence="1" id="KW-1133">Transmembrane helix</keyword>
<dbReference type="OrthoDB" id="653949at2"/>
<dbReference type="AlphaFoldDB" id="A0A1X7KN24"/>
<dbReference type="RefSeq" id="WP_085473765.1">
    <property type="nucleotide sequence ID" value="NZ_FXAU01000006.1"/>
</dbReference>
<organism evidence="2 3">
    <name type="scientific">Sphingobacterium psychroaquaticum</name>
    <dbReference type="NCBI Taxonomy" id="561061"/>
    <lineage>
        <taxon>Bacteria</taxon>
        <taxon>Pseudomonadati</taxon>
        <taxon>Bacteroidota</taxon>
        <taxon>Sphingobacteriia</taxon>
        <taxon>Sphingobacteriales</taxon>
        <taxon>Sphingobacteriaceae</taxon>
        <taxon>Sphingobacterium</taxon>
    </lineage>
</organism>
<keyword evidence="1" id="KW-0812">Transmembrane</keyword>
<evidence type="ECO:0000313" key="2">
    <source>
        <dbReference type="EMBL" id="SMG42894.1"/>
    </source>
</evidence>
<feature type="transmembrane region" description="Helical" evidence="1">
    <location>
        <begin position="219"/>
        <end position="238"/>
    </location>
</feature>
<dbReference type="Proteomes" id="UP000192980">
    <property type="component" value="Unassembled WGS sequence"/>
</dbReference>